<feature type="transmembrane region" description="Helical" evidence="6">
    <location>
        <begin position="177"/>
        <end position="198"/>
    </location>
</feature>
<dbReference type="Proteomes" id="UP000074108">
    <property type="component" value="Unassembled WGS sequence"/>
</dbReference>
<evidence type="ECO:0000256" key="5">
    <source>
        <dbReference type="ARBA" id="ARBA00023136"/>
    </source>
</evidence>
<keyword evidence="8" id="KW-1185">Reference proteome</keyword>
<proteinExistence type="inferred from homology"/>
<feature type="transmembrane region" description="Helical" evidence="6">
    <location>
        <begin position="205"/>
        <end position="227"/>
    </location>
</feature>
<evidence type="ECO:0000256" key="3">
    <source>
        <dbReference type="ARBA" id="ARBA00022692"/>
    </source>
</evidence>
<feature type="transmembrane region" description="Helical" evidence="6">
    <location>
        <begin position="70"/>
        <end position="87"/>
    </location>
</feature>
<dbReference type="GO" id="GO:0005886">
    <property type="term" value="C:plasma membrane"/>
    <property type="evidence" value="ECO:0007669"/>
    <property type="project" value="UniProtKB-SubCell"/>
</dbReference>
<dbReference type="InterPro" id="IPR051598">
    <property type="entry name" value="TSUP/Inactive_protease-like"/>
</dbReference>
<dbReference type="PANTHER" id="PTHR43701:SF5">
    <property type="entry name" value="MEMBRANE TRANSPORTER PROTEIN-RELATED"/>
    <property type="match status" value="1"/>
</dbReference>
<evidence type="ECO:0000313" key="8">
    <source>
        <dbReference type="Proteomes" id="UP000074108"/>
    </source>
</evidence>
<reference evidence="7 8" key="1">
    <citation type="journal article" date="2016" name="Front. Microbiol.">
        <title>Microevolution Analysis of Bacillus coahuilensis Unveils Differences in Phosphorus Acquisition Strategies and Their Regulation.</title>
        <authorList>
            <person name="Gomez-Lunar Z."/>
            <person name="Hernandez-Gonzalez I."/>
            <person name="Rodriguez-Torres M.D."/>
            <person name="Souza V."/>
            <person name="Olmedo-Alvarez G."/>
        </authorList>
    </citation>
    <scope>NUCLEOTIDE SEQUENCE [LARGE SCALE GENOMIC DNA]</scope>
    <source>
        <strain evidence="8">p1.1.43</strain>
    </source>
</reference>
<organism evidence="7 8">
    <name type="scientific">Bacillus coahuilensis p1.1.43</name>
    <dbReference type="NCBI Taxonomy" id="1150625"/>
    <lineage>
        <taxon>Bacteria</taxon>
        <taxon>Bacillati</taxon>
        <taxon>Bacillota</taxon>
        <taxon>Bacilli</taxon>
        <taxon>Bacillales</taxon>
        <taxon>Bacillaceae</taxon>
        <taxon>Bacillus</taxon>
    </lineage>
</organism>
<comment type="subcellular location">
    <subcellularLocation>
        <location evidence="6">Cell membrane</location>
        <topology evidence="6">Multi-pass membrane protein</topology>
    </subcellularLocation>
    <subcellularLocation>
        <location evidence="1">Membrane</location>
        <topology evidence="1">Multi-pass membrane protein</topology>
    </subcellularLocation>
</comment>
<evidence type="ECO:0000313" key="7">
    <source>
        <dbReference type="EMBL" id="KUP08289.1"/>
    </source>
</evidence>
<name>A0A147KBB9_9BACI</name>
<keyword evidence="4 6" id="KW-1133">Transmembrane helix</keyword>
<feature type="transmembrane region" description="Helical" evidence="6">
    <location>
        <begin position="239"/>
        <end position="256"/>
    </location>
</feature>
<evidence type="ECO:0000256" key="4">
    <source>
        <dbReference type="ARBA" id="ARBA00022989"/>
    </source>
</evidence>
<feature type="transmembrane region" description="Helical" evidence="6">
    <location>
        <begin position="7"/>
        <end position="27"/>
    </location>
</feature>
<dbReference type="OrthoDB" id="3181470at2"/>
<dbReference type="Pfam" id="PF01925">
    <property type="entry name" value="TauE"/>
    <property type="match status" value="1"/>
</dbReference>
<protein>
    <recommendedName>
        <fullName evidence="6">Probable membrane transporter protein</fullName>
    </recommendedName>
</protein>
<feature type="transmembrane region" description="Helical" evidence="6">
    <location>
        <begin position="137"/>
        <end position="157"/>
    </location>
</feature>
<comment type="similarity">
    <text evidence="2 6">Belongs to the 4-toluene sulfonate uptake permease (TSUP) (TC 2.A.102) family.</text>
</comment>
<dbReference type="EMBL" id="LDYG01000015">
    <property type="protein sequence ID" value="KUP08289.1"/>
    <property type="molecule type" value="Genomic_DNA"/>
</dbReference>
<keyword evidence="5 6" id="KW-0472">Membrane</keyword>
<keyword evidence="6" id="KW-1003">Cell membrane</keyword>
<evidence type="ECO:0000256" key="1">
    <source>
        <dbReference type="ARBA" id="ARBA00004141"/>
    </source>
</evidence>
<feature type="transmembrane region" description="Helical" evidence="6">
    <location>
        <begin position="39"/>
        <end position="63"/>
    </location>
</feature>
<evidence type="ECO:0000256" key="6">
    <source>
        <dbReference type="RuleBase" id="RU363041"/>
    </source>
</evidence>
<accession>A0A147KBB9</accession>
<dbReference type="PATRIC" id="fig|1150625.3.peg.648"/>
<dbReference type="AlphaFoldDB" id="A0A147KBB9"/>
<dbReference type="InterPro" id="IPR002781">
    <property type="entry name" value="TM_pro_TauE-like"/>
</dbReference>
<dbReference type="PANTHER" id="PTHR43701">
    <property type="entry name" value="MEMBRANE TRANSPORTER PROTEIN MJ0441-RELATED"/>
    <property type="match status" value="1"/>
</dbReference>
<gene>
    <name evidence="7" type="ORF">Q75_03105</name>
</gene>
<feature type="transmembrane region" description="Helical" evidence="6">
    <location>
        <begin position="107"/>
        <end position="125"/>
    </location>
</feature>
<comment type="caution">
    <text evidence="7">The sequence shown here is derived from an EMBL/GenBank/DDBJ whole genome shotgun (WGS) entry which is preliminary data.</text>
</comment>
<keyword evidence="3 6" id="KW-0812">Transmembrane</keyword>
<sequence>MIILYFSVALIATVIGALAGVGGGIIIKPVLDLIGRDSIGMISILSASTIFSMSVVSLIHALVSKRKVNLKLSLLLSTGAIMGGVIGKKTLDWLVEYDEIKELIGNLQSGILAFIMLLILVYFLNKQKINSLKINKSSIVLLVGLVLGVLSAFLSIGGGPLNIAILSLLFGMRMEAAVIHSILIIFFSQGATVITAFFSGKFAGVDWPILVTMVIGGLSGGFIGSWLLNRLPENVSERLFSLTIFSLVLLNVFNLFF</sequence>
<evidence type="ECO:0000256" key="2">
    <source>
        <dbReference type="ARBA" id="ARBA00009142"/>
    </source>
</evidence>
<dbReference type="STRING" id="1150625.Q75_03105"/>